<evidence type="ECO:0000313" key="2">
    <source>
        <dbReference type="EMBL" id="OIV39350.1"/>
    </source>
</evidence>
<dbReference type="EMBL" id="MLCF01000002">
    <property type="protein sequence ID" value="OIV39350.1"/>
    <property type="molecule type" value="Genomic_DNA"/>
</dbReference>
<keyword evidence="3" id="KW-1185">Reference proteome</keyword>
<accession>A0A1J7BL24</accession>
<dbReference type="OrthoDB" id="4238248at2"/>
<evidence type="ECO:0000313" key="3">
    <source>
        <dbReference type="Proteomes" id="UP000243342"/>
    </source>
</evidence>
<protein>
    <submittedName>
        <fullName evidence="2">Uncharacterized protein</fullName>
    </submittedName>
</protein>
<gene>
    <name evidence="2" type="ORF">BIV57_00445</name>
</gene>
<feature type="compositionally biased region" description="Basic and acidic residues" evidence="1">
    <location>
        <begin position="211"/>
        <end position="222"/>
    </location>
</feature>
<reference evidence="2 3" key="1">
    <citation type="submission" date="2016-10" db="EMBL/GenBank/DDBJ databases">
        <title>Genome sequence of Streptomyces gilvigriseus MUSC 26.</title>
        <authorList>
            <person name="Lee L.-H."/>
            <person name="Ser H.-L."/>
        </authorList>
    </citation>
    <scope>NUCLEOTIDE SEQUENCE [LARGE SCALE GENOMIC DNA]</scope>
    <source>
        <strain evidence="2 3">MUSC 26</strain>
    </source>
</reference>
<proteinExistence type="predicted"/>
<feature type="region of interest" description="Disordered" evidence="1">
    <location>
        <begin position="200"/>
        <end position="222"/>
    </location>
</feature>
<sequence>MTCTEAPVTTTSVADRDEAEAYLAEHAGDGAEPLTALAAQMDDDLHLLLLAPATRTVWYAWDGEPVDVAGWTIEQLTPKGAAELLDRYIDMVEDRFENPEWYDGDHDRSENDQDVMDEYTAILRLGLPADPAAAAAQIKRERELVTRLDARWQRTYANLMREVAGPARGGNVKAAAILGITEVQVGRIITKDVRRREALDEAVAQAAPDATHLDEPGDADRR</sequence>
<dbReference type="Proteomes" id="UP000243342">
    <property type="component" value="Unassembled WGS sequence"/>
</dbReference>
<evidence type="ECO:0000256" key="1">
    <source>
        <dbReference type="SAM" id="MobiDB-lite"/>
    </source>
</evidence>
<comment type="caution">
    <text evidence="2">The sequence shown here is derived from an EMBL/GenBank/DDBJ whole genome shotgun (WGS) entry which is preliminary data.</text>
</comment>
<name>A0A1J7BL24_9ACTN</name>
<dbReference type="RefSeq" id="WP_071654550.1">
    <property type="nucleotide sequence ID" value="NZ_MLCF01000002.1"/>
</dbReference>
<dbReference type="AlphaFoldDB" id="A0A1J7BL24"/>
<organism evidence="2 3">
    <name type="scientific">Mangrovactinospora gilvigrisea</name>
    <dbReference type="NCBI Taxonomy" id="1428644"/>
    <lineage>
        <taxon>Bacteria</taxon>
        <taxon>Bacillati</taxon>
        <taxon>Actinomycetota</taxon>
        <taxon>Actinomycetes</taxon>
        <taxon>Kitasatosporales</taxon>
        <taxon>Streptomycetaceae</taxon>
        <taxon>Mangrovactinospora</taxon>
    </lineage>
</organism>